<protein>
    <submittedName>
        <fullName evidence="1">Uncharacterized protein</fullName>
    </submittedName>
</protein>
<evidence type="ECO:0000313" key="2">
    <source>
        <dbReference type="Proteomes" id="UP001149090"/>
    </source>
</evidence>
<name>A0A9Q0LN25_ANAIG</name>
<proteinExistence type="predicted"/>
<reference evidence="1" key="1">
    <citation type="submission" date="2022-10" db="EMBL/GenBank/DDBJ databases">
        <title>Novel sulphate-reducing endosymbionts in the free-living metamonad Anaeramoeba.</title>
        <authorList>
            <person name="Jerlstrom-Hultqvist J."/>
            <person name="Cepicka I."/>
            <person name="Gallot-Lavallee L."/>
            <person name="Salas-Leiva D."/>
            <person name="Curtis B.A."/>
            <person name="Zahonova K."/>
            <person name="Pipaliya S."/>
            <person name="Dacks J."/>
            <person name="Roger A.J."/>
        </authorList>
    </citation>
    <scope>NUCLEOTIDE SEQUENCE</scope>
    <source>
        <strain evidence="1">BMAN</strain>
    </source>
</reference>
<keyword evidence="2" id="KW-1185">Reference proteome</keyword>
<dbReference type="AlphaFoldDB" id="A0A9Q0LN25"/>
<comment type="caution">
    <text evidence="1">The sequence shown here is derived from an EMBL/GenBank/DDBJ whole genome shotgun (WGS) entry which is preliminary data.</text>
</comment>
<dbReference type="EMBL" id="JAPDFW010000063">
    <property type="protein sequence ID" value="KAJ5075828.1"/>
    <property type="molecule type" value="Genomic_DNA"/>
</dbReference>
<accession>A0A9Q0LN25</accession>
<gene>
    <name evidence="1" type="ORF">M0811_06690</name>
</gene>
<evidence type="ECO:0000313" key="1">
    <source>
        <dbReference type="EMBL" id="KAJ5075828.1"/>
    </source>
</evidence>
<dbReference type="Proteomes" id="UP001149090">
    <property type="component" value="Unassembled WGS sequence"/>
</dbReference>
<sequence length="115" mass="14115">MKLSKIKKVYQKDGLNIMILFLQFNNSNPKNNLLYEKNLNSNEINLVHDFKERLEKYQKEIYKYFIKLPNPKQATMNYLKNFQDNEKNLKRIILFIPREFEKKHSKKQKKILKTY</sequence>
<organism evidence="1 2">
    <name type="scientific">Anaeramoeba ignava</name>
    <name type="common">Anaerobic marine amoeba</name>
    <dbReference type="NCBI Taxonomy" id="1746090"/>
    <lineage>
        <taxon>Eukaryota</taxon>
        <taxon>Metamonada</taxon>
        <taxon>Anaeramoebidae</taxon>
        <taxon>Anaeramoeba</taxon>
    </lineage>
</organism>